<dbReference type="Gene3D" id="3.40.630.30">
    <property type="match status" value="1"/>
</dbReference>
<dbReference type="SMART" id="SM00764">
    <property type="entry name" value="Citrate_ly_lig"/>
    <property type="match status" value="1"/>
</dbReference>
<evidence type="ECO:0000256" key="3">
    <source>
        <dbReference type="PIRNR" id="PIRNR005751"/>
    </source>
</evidence>
<dbReference type="AlphaFoldDB" id="A0ABC9TQI1"/>
<accession>A0ABC9TQI1</accession>
<dbReference type="Proteomes" id="UP000016491">
    <property type="component" value="Unassembled WGS sequence"/>
</dbReference>
<feature type="domain" description="N-acetyltransferase" evidence="4">
    <location>
        <begin position="1"/>
        <end position="144"/>
    </location>
</feature>
<evidence type="ECO:0000313" key="6">
    <source>
        <dbReference type="Proteomes" id="UP000016491"/>
    </source>
</evidence>
<dbReference type="GO" id="GO:0008771">
    <property type="term" value="F:[citrate (pro-3S)-lyase] ligase activity"/>
    <property type="evidence" value="ECO:0007669"/>
    <property type="project" value="UniProtKB-EC"/>
</dbReference>
<dbReference type="NCBIfam" id="TIGR00124">
    <property type="entry name" value="cit_ly_ligase"/>
    <property type="match status" value="1"/>
</dbReference>
<keyword evidence="3 5" id="KW-0436">Ligase</keyword>
<dbReference type="PIRSF" id="PIRSF005751">
    <property type="entry name" value="Acet_citr_lig"/>
    <property type="match status" value="1"/>
</dbReference>
<dbReference type="Pfam" id="PF08218">
    <property type="entry name" value="Citrate_ly_lig"/>
    <property type="match status" value="1"/>
</dbReference>
<dbReference type="Gene3D" id="3.40.50.620">
    <property type="entry name" value="HUPs"/>
    <property type="match status" value="1"/>
</dbReference>
<dbReference type="PROSITE" id="PS51186">
    <property type="entry name" value="GNAT"/>
    <property type="match status" value="1"/>
</dbReference>
<reference evidence="5 6" key="1">
    <citation type="submission" date="2013-07" db="EMBL/GenBank/DDBJ databases">
        <authorList>
            <person name="Weinstock G."/>
            <person name="Sodergren E."/>
            <person name="Wylie T."/>
            <person name="Fulton L."/>
            <person name="Fulton R."/>
            <person name="Fronick C."/>
            <person name="O'Laughlin M."/>
            <person name="Godfrey J."/>
            <person name="Miner T."/>
            <person name="Herter B."/>
            <person name="Appelbaum E."/>
            <person name="Cordes M."/>
            <person name="Lek S."/>
            <person name="Wollam A."/>
            <person name="Pepin K.H."/>
            <person name="Palsikar V.B."/>
            <person name="Mitreva M."/>
            <person name="Wilson R.K."/>
        </authorList>
    </citation>
    <scope>NUCLEOTIDE SEQUENCE [LARGE SCALE GENOMIC DNA]</scope>
    <source>
        <strain evidence="5 6">ATCC 14940</strain>
    </source>
</reference>
<protein>
    <recommendedName>
        <fullName evidence="3">[Citrate [pro-3S]-lyase] ligase</fullName>
        <ecNumber evidence="3">6.2.1.22</ecNumber>
    </recommendedName>
</protein>
<dbReference type="EMBL" id="AWSU01000396">
    <property type="protein sequence ID" value="ERI73397.1"/>
    <property type="molecule type" value="Genomic_DNA"/>
</dbReference>
<gene>
    <name evidence="5" type="ORF">CLOSYM_04947</name>
</gene>
<dbReference type="InterPro" id="IPR013166">
    <property type="entry name" value="Citrate_lyase_ligase_C"/>
</dbReference>
<evidence type="ECO:0000256" key="2">
    <source>
        <dbReference type="ARBA" id="ARBA00022840"/>
    </source>
</evidence>
<dbReference type="SUPFAM" id="SSF55729">
    <property type="entry name" value="Acyl-CoA N-acyltransferases (Nat)"/>
    <property type="match status" value="1"/>
</dbReference>
<evidence type="ECO:0000256" key="1">
    <source>
        <dbReference type="ARBA" id="ARBA00022741"/>
    </source>
</evidence>
<name>A0ABC9TQI1_CLOSY</name>
<evidence type="ECO:0000313" key="5">
    <source>
        <dbReference type="EMBL" id="ERI73397.1"/>
    </source>
</evidence>
<organism evidence="5 6">
    <name type="scientific">[Clostridium] symbiosum ATCC 14940</name>
    <dbReference type="NCBI Taxonomy" id="411472"/>
    <lineage>
        <taxon>Bacteria</taxon>
        <taxon>Bacillati</taxon>
        <taxon>Bacillota</taxon>
        <taxon>Clostridia</taxon>
        <taxon>Lachnospirales</taxon>
        <taxon>Lachnospiraceae</taxon>
        <taxon>Otoolea</taxon>
    </lineage>
</organism>
<dbReference type="InterPro" id="IPR005216">
    <property type="entry name" value="Citrate_lyase_ligase"/>
</dbReference>
<dbReference type="GO" id="GO:0005524">
    <property type="term" value="F:ATP binding"/>
    <property type="evidence" value="ECO:0007669"/>
    <property type="project" value="UniProtKB-UniRule"/>
</dbReference>
<dbReference type="InterPro" id="IPR014729">
    <property type="entry name" value="Rossmann-like_a/b/a_fold"/>
</dbReference>
<evidence type="ECO:0000259" key="4">
    <source>
        <dbReference type="PROSITE" id="PS51186"/>
    </source>
</evidence>
<comment type="caution">
    <text evidence="5">The sequence shown here is derived from an EMBL/GenBank/DDBJ whole genome shotgun (WGS) entry which is preliminary data.</text>
</comment>
<dbReference type="InterPro" id="IPR016181">
    <property type="entry name" value="Acyl_CoA_acyltransferase"/>
</dbReference>
<comment type="function">
    <text evidence="3">Acetylation of prosthetic group (2-(5''-phosphoribosyl)-3'-dephosphocoenzyme-A) of the gamma subunit of citrate lyase.</text>
</comment>
<dbReference type="PANTHER" id="PTHR40599">
    <property type="entry name" value="[CITRATE [PRO-3S]-LYASE] LIGASE"/>
    <property type="match status" value="1"/>
</dbReference>
<dbReference type="EC" id="6.2.1.22" evidence="3"/>
<sequence length="363" mass="40974">MENFMSEYHISRIFYNDRREMKKLDALLEKEGIERDDNLDYTIGLYDDDYNLAATGSCFANTLRCMAVDSGHQGEGLLNQVVSHLIQYEFEQGTVNLFLYTKYDKALFFRDLGFYEVARADGRVVFMENRKNGFASYLDNLYQETQEQVQQSDAQPEAGLPVGAVVMNANPFTLGHLYLLATAAAACRLLHVFIVSEDASLVPFDVRYNLVKEGSAHLKNLVFHQTGSYLISNATFPSYFLKDKDTVIRTHAKLDTAIFGQIAKSLDITVRYVGEEPASQVTGIYNEIMAAELPLSGVECRIIPRRTAASGVISASTVRRKIHEGRLEEIRVLVPESTLRYFLSEEAGEVVKRIQESSQVIHY</sequence>
<keyword evidence="1 3" id="KW-0547">Nucleotide-binding</keyword>
<comment type="catalytic activity">
    <reaction evidence="3">
        <text>holo-[citrate lyase ACP] + acetate + ATP = acetyl-[citrate lyase ACP] + AMP + diphosphate</text>
        <dbReference type="Rhea" id="RHEA:23788"/>
        <dbReference type="Rhea" id="RHEA-COMP:10158"/>
        <dbReference type="Rhea" id="RHEA-COMP:13710"/>
        <dbReference type="ChEBI" id="CHEBI:30089"/>
        <dbReference type="ChEBI" id="CHEBI:30616"/>
        <dbReference type="ChEBI" id="CHEBI:33019"/>
        <dbReference type="ChEBI" id="CHEBI:82683"/>
        <dbReference type="ChEBI" id="CHEBI:137976"/>
        <dbReference type="ChEBI" id="CHEBI:456215"/>
        <dbReference type="EC" id="6.2.1.22"/>
    </reaction>
</comment>
<dbReference type="SUPFAM" id="SSF52374">
    <property type="entry name" value="Nucleotidylyl transferase"/>
    <property type="match status" value="1"/>
</dbReference>
<dbReference type="InterPro" id="IPR000182">
    <property type="entry name" value="GNAT_dom"/>
</dbReference>
<proteinExistence type="predicted"/>
<dbReference type="PANTHER" id="PTHR40599:SF1">
    <property type="entry name" value="[CITRATE [PRO-3S]-LYASE] LIGASE"/>
    <property type="match status" value="1"/>
</dbReference>
<keyword evidence="2 3" id="KW-0067">ATP-binding</keyword>